<dbReference type="InterPro" id="IPR036390">
    <property type="entry name" value="WH_DNA-bd_sf"/>
</dbReference>
<dbReference type="PROSITE" id="PS50995">
    <property type="entry name" value="HTH_MARR_2"/>
    <property type="match status" value="1"/>
</dbReference>
<evidence type="ECO:0000256" key="2">
    <source>
        <dbReference type="ARBA" id="ARBA00023125"/>
    </source>
</evidence>
<dbReference type="OrthoDB" id="122135at2"/>
<dbReference type="PROSITE" id="PS01117">
    <property type="entry name" value="HTH_MARR_1"/>
    <property type="match status" value="1"/>
</dbReference>
<dbReference type="SUPFAM" id="SSF46785">
    <property type="entry name" value="Winged helix' DNA-binding domain"/>
    <property type="match status" value="1"/>
</dbReference>
<feature type="domain" description="HTH marR-type" evidence="4">
    <location>
        <begin position="8"/>
        <end position="140"/>
    </location>
</feature>
<dbReference type="InterPro" id="IPR039422">
    <property type="entry name" value="MarR/SlyA-like"/>
</dbReference>
<dbReference type="AlphaFoldDB" id="A0A2N3XPS2"/>
<dbReference type="PANTHER" id="PTHR33164:SF43">
    <property type="entry name" value="HTH-TYPE TRANSCRIPTIONAL REPRESSOR YETL"/>
    <property type="match status" value="1"/>
</dbReference>
<organism evidence="5 6">
    <name type="scientific">Saccharopolyspora spinosa</name>
    <dbReference type="NCBI Taxonomy" id="60894"/>
    <lineage>
        <taxon>Bacteria</taxon>
        <taxon>Bacillati</taxon>
        <taxon>Actinomycetota</taxon>
        <taxon>Actinomycetes</taxon>
        <taxon>Pseudonocardiales</taxon>
        <taxon>Pseudonocardiaceae</taxon>
        <taxon>Saccharopolyspora</taxon>
    </lineage>
</organism>
<keyword evidence="3" id="KW-0804">Transcription</keyword>
<dbReference type="InterPro" id="IPR036388">
    <property type="entry name" value="WH-like_DNA-bd_sf"/>
</dbReference>
<dbReference type="EMBL" id="PJNB01000001">
    <property type="protein sequence ID" value="PKW12677.1"/>
    <property type="molecule type" value="Genomic_DNA"/>
</dbReference>
<accession>A0A2N3XPS2</accession>
<dbReference type="GO" id="GO:0006950">
    <property type="term" value="P:response to stress"/>
    <property type="evidence" value="ECO:0007669"/>
    <property type="project" value="TreeGrafter"/>
</dbReference>
<gene>
    <name evidence="5" type="ORF">A8926_0153</name>
</gene>
<dbReference type="PANTHER" id="PTHR33164">
    <property type="entry name" value="TRANSCRIPTIONAL REGULATOR, MARR FAMILY"/>
    <property type="match status" value="1"/>
</dbReference>
<dbReference type="PRINTS" id="PR00598">
    <property type="entry name" value="HTHMARR"/>
</dbReference>
<dbReference type="Gene3D" id="1.10.10.10">
    <property type="entry name" value="Winged helix-like DNA-binding domain superfamily/Winged helix DNA-binding domain"/>
    <property type="match status" value="1"/>
</dbReference>
<comment type="caution">
    <text evidence="5">The sequence shown here is derived from an EMBL/GenBank/DDBJ whole genome shotgun (WGS) entry which is preliminary data.</text>
</comment>
<evidence type="ECO:0000313" key="6">
    <source>
        <dbReference type="Proteomes" id="UP000233786"/>
    </source>
</evidence>
<keyword evidence="2 5" id="KW-0238">DNA-binding</keyword>
<dbReference type="InterPro" id="IPR000835">
    <property type="entry name" value="HTH_MarR-typ"/>
</dbReference>
<dbReference type="Pfam" id="PF01047">
    <property type="entry name" value="MarR"/>
    <property type="match status" value="1"/>
</dbReference>
<sequence length="153" mass="16848">MSDEPVVPFALLGKLWDVALLLADDVERGLTERGLSRARANLLWQLYQRGPSTQREISRALGVTPRNVTGLLDALEDGGYVARRAHPTDRRAMLVDLTEEGRAALTKMHHRADQAAVDLFGDVPATELATFHRLLDHIGDRLRAQAETTGDGT</sequence>
<dbReference type="RefSeq" id="WP_029536176.1">
    <property type="nucleotide sequence ID" value="NZ_CP061007.1"/>
</dbReference>
<evidence type="ECO:0000313" key="5">
    <source>
        <dbReference type="EMBL" id="PKW12677.1"/>
    </source>
</evidence>
<dbReference type="InterPro" id="IPR023187">
    <property type="entry name" value="Tscrpt_reg_MarR-type_CS"/>
</dbReference>
<keyword evidence="6" id="KW-1185">Reference proteome</keyword>
<dbReference type="Proteomes" id="UP000233786">
    <property type="component" value="Unassembled WGS sequence"/>
</dbReference>
<reference evidence="5" key="1">
    <citation type="submission" date="2017-12" db="EMBL/GenBank/DDBJ databases">
        <title>Sequencing the genomes of 1000 Actinobacteria strains.</title>
        <authorList>
            <person name="Klenk H.-P."/>
        </authorList>
    </citation>
    <scope>NUCLEOTIDE SEQUENCE [LARGE SCALE GENOMIC DNA]</scope>
    <source>
        <strain evidence="5">DSM 44228</strain>
    </source>
</reference>
<proteinExistence type="predicted"/>
<dbReference type="GO" id="GO:0003700">
    <property type="term" value="F:DNA-binding transcription factor activity"/>
    <property type="evidence" value="ECO:0007669"/>
    <property type="project" value="InterPro"/>
</dbReference>
<name>A0A2N3XPS2_SACSN</name>
<protein>
    <submittedName>
        <fullName evidence="5">DNA-binding MarR family transcriptional regulator</fullName>
    </submittedName>
</protein>
<evidence type="ECO:0000256" key="1">
    <source>
        <dbReference type="ARBA" id="ARBA00023015"/>
    </source>
</evidence>
<dbReference type="GO" id="GO:0003677">
    <property type="term" value="F:DNA binding"/>
    <property type="evidence" value="ECO:0007669"/>
    <property type="project" value="UniProtKB-KW"/>
</dbReference>
<evidence type="ECO:0000256" key="3">
    <source>
        <dbReference type="ARBA" id="ARBA00023163"/>
    </source>
</evidence>
<keyword evidence="1" id="KW-0805">Transcription regulation</keyword>
<evidence type="ECO:0000259" key="4">
    <source>
        <dbReference type="PROSITE" id="PS50995"/>
    </source>
</evidence>
<dbReference type="STRING" id="994479.GCA_000194155_07816"/>
<dbReference type="SMART" id="SM00347">
    <property type="entry name" value="HTH_MARR"/>
    <property type="match status" value="1"/>
</dbReference>